<dbReference type="AlphaFoldDB" id="A0A7D5R062"/>
<dbReference type="InterPro" id="IPR011041">
    <property type="entry name" value="Quinoprot_gluc/sorb_DH_b-prop"/>
</dbReference>
<keyword evidence="1" id="KW-1133">Transmembrane helix</keyword>
<keyword evidence="4" id="KW-1185">Reference proteome</keyword>
<proteinExistence type="predicted"/>
<dbReference type="KEGG" id="ncl:C5F47_04820"/>
<name>A0A7D5R062_9ARCH</name>
<dbReference type="InterPro" id="IPR012938">
    <property type="entry name" value="Glc/Sorbosone_DH"/>
</dbReference>
<dbReference type="GeneID" id="56059332"/>
<feature type="transmembrane region" description="Helical" evidence="1">
    <location>
        <begin position="391"/>
        <end position="409"/>
    </location>
</feature>
<keyword evidence="1" id="KW-0472">Membrane</keyword>
<evidence type="ECO:0000313" key="3">
    <source>
        <dbReference type="EMBL" id="QLH02918.1"/>
    </source>
</evidence>
<dbReference type="Gene3D" id="2.120.10.30">
    <property type="entry name" value="TolB, C-terminal domain"/>
    <property type="match status" value="1"/>
</dbReference>
<protein>
    <submittedName>
        <fullName evidence="3">Glucose sorbosone dehydrogenase</fullName>
    </submittedName>
</protein>
<dbReference type="PANTHER" id="PTHR19328">
    <property type="entry name" value="HEDGEHOG-INTERACTING PROTEIN"/>
    <property type="match status" value="1"/>
</dbReference>
<dbReference type="SUPFAM" id="SSF50952">
    <property type="entry name" value="Soluble quinoprotein glucose dehydrogenase"/>
    <property type="match status" value="1"/>
</dbReference>
<dbReference type="InterPro" id="IPR011042">
    <property type="entry name" value="6-blade_b-propeller_TolB-like"/>
</dbReference>
<feature type="domain" description="Glucose/Sorbosone dehydrogenase" evidence="2">
    <location>
        <begin position="38"/>
        <end position="346"/>
    </location>
</feature>
<dbReference type="PANTHER" id="PTHR19328:SF13">
    <property type="entry name" value="HIPL1 PROTEIN"/>
    <property type="match status" value="1"/>
</dbReference>
<dbReference type="Pfam" id="PF07995">
    <property type="entry name" value="GSDH"/>
    <property type="match status" value="1"/>
</dbReference>
<evidence type="ECO:0000313" key="4">
    <source>
        <dbReference type="Proteomes" id="UP000509771"/>
    </source>
</evidence>
<evidence type="ECO:0000256" key="1">
    <source>
        <dbReference type="SAM" id="Phobius"/>
    </source>
</evidence>
<dbReference type="Proteomes" id="UP000509771">
    <property type="component" value="Chromosome"/>
</dbReference>
<keyword evidence="1" id="KW-0812">Transmembrane</keyword>
<evidence type="ECO:0000259" key="2">
    <source>
        <dbReference type="Pfam" id="PF07995"/>
    </source>
</evidence>
<sequence length="418" mass="46651">MKKLVLSLVLLSLIPVAFAQEYPELQVKVEVIADNLIIPWSIDWLPDGTILFTERNGNLRVIQHGILLQEPLLSLSVGGVEGGMLGVTVDPNYSENNYIYLYYTYNELLTTKNKLVRYQFSDGILNEDRILIDGIPGGPFHDGGRIQFGPDGKLYVTTGEAGLPDLSQDLNSLGGKILRINSDGTIPNDNPWKNSPVYSIGHRNPQGIDWDESGNLFATEHGPSGWRGVAHDEINKIVAGANYGWPDVIGDEKKEELVNPILHSGKDTWAPSGAEFYDSDKIPQWKGKYFVATLRGSHLHMIEFDSEKNSVNSHEKLFQDEFGRLRDVQTGPDGFLYILTSNQDGRGTPKTNDDKILRIVPIDYKSPLKDHTLNDPNPIDFREPRGYVGEFYAFAGVGLVGMIIGFIIIKKLKNKDKK</sequence>
<gene>
    <name evidence="3" type="ORF">C5F47_04820</name>
</gene>
<reference evidence="3 4" key="1">
    <citation type="submission" date="2018-02" db="EMBL/GenBank/DDBJ databases">
        <title>Complete genome of Nitrosopumilus cobalaminigenes HCA1.</title>
        <authorList>
            <person name="Qin W."/>
            <person name="Zheng Y."/>
            <person name="Stahl D.A."/>
        </authorList>
    </citation>
    <scope>NUCLEOTIDE SEQUENCE [LARGE SCALE GENOMIC DNA]</scope>
    <source>
        <strain evidence="3 4">HCA1</strain>
    </source>
</reference>
<dbReference type="EMBL" id="CP026993">
    <property type="protein sequence ID" value="QLH02918.1"/>
    <property type="molecule type" value="Genomic_DNA"/>
</dbReference>
<organism evidence="3 4">
    <name type="scientific">Nitrosopumilus cobalaminigenes</name>
    <dbReference type="NCBI Taxonomy" id="1470066"/>
    <lineage>
        <taxon>Archaea</taxon>
        <taxon>Nitrososphaerota</taxon>
        <taxon>Nitrososphaeria</taxon>
        <taxon>Nitrosopumilales</taxon>
        <taxon>Nitrosopumilaceae</taxon>
        <taxon>Nitrosopumilus</taxon>
    </lineage>
</organism>
<dbReference type="OrthoDB" id="6744at2157"/>
<dbReference type="RefSeq" id="WP_179360011.1">
    <property type="nucleotide sequence ID" value="NZ_CP026993.1"/>
</dbReference>
<accession>A0A7D5R062</accession>